<evidence type="ECO:0000313" key="2">
    <source>
        <dbReference type="EMBL" id="MQL84847.1"/>
    </source>
</evidence>
<dbReference type="EMBL" id="NMUH01000790">
    <property type="protein sequence ID" value="MQL84847.1"/>
    <property type="molecule type" value="Genomic_DNA"/>
</dbReference>
<feature type="region of interest" description="Disordered" evidence="1">
    <location>
        <begin position="1"/>
        <end position="32"/>
    </location>
</feature>
<keyword evidence="3" id="KW-1185">Reference proteome</keyword>
<gene>
    <name evidence="2" type="ORF">Taro_017365</name>
</gene>
<feature type="compositionally biased region" description="Low complexity" evidence="1">
    <location>
        <begin position="9"/>
        <end position="26"/>
    </location>
</feature>
<protein>
    <submittedName>
        <fullName evidence="2">Uncharacterized protein</fullName>
    </submittedName>
</protein>
<sequence>MLDAKRICASSTHASSSSVSNSDNNATISKGTPSFPLPPRALLFPISSLAFCEIEAISSTAFCEIEVRSKSQNPIFPPRLKSQIQNPPRSAIPDGHPGYLPLRRPSYDSDVRRMLLHHR</sequence>
<organism evidence="2 3">
    <name type="scientific">Colocasia esculenta</name>
    <name type="common">Wild taro</name>
    <name type="synonym">Arum esculentum</name>
    <dbReference type="NCBI Taxonomy" id="4460"/>
    <lineage>
        <taxon>Eukaryota</taxon>
        <taxon>Viridiplantae</taxon>
        <taxon>Streptophyta</taxon>
        <taxon>Embryophyta</taxon>
        <taxon>Tracheophyta</taxon>
        <taxon>Spermatophyta</taxon>
        <taxon>Magnoliopsida</taxon>
        <taxon>Liliopsida</taxon>
        <taxon>Araceae</taxon>
        <taxon>Aroideae</taxon>
        <taxon>Colocasieae</taxon>
        <taxon>Colocasia</taxon>
    </lineage>
</organism>
<evidence type="ECO:0000256" key="1">
    <source>
        <dbReference type="SAM" id="MobiDB-lite"/>
    </source>
</evidence>
<name>A0A843UQZ0_COLES</name>
<accession>A0A843UQZ0</accession>
<evidence type="ECO:0000313" key="3">
    <source>
        <dbReference type="Proteomes" id="UP000652761"/>
    </source>
</evidence>
<reference evidence="2" key="1">
    <citation type="submission" date="2017-07" db="EMBL/GenBank/DDBJ databases">
        <title>Taro Niue Genome Assembly and Annotation.</title>
        <authorList>
            <person name="Atibalentja N."/>
            <person name="Keating K."/>
            <person name="Fields C.J."/>
        </authorList>
    </citation>
    <scope>NUCLEOTIDE SEQUENCE</scope>
    <source>
        <strain evidence="2">Niue_2</strain>
        <tissue evidence="2">Leaf</tissue>
    </source>
</reference>
<comment type="caution">
    <text evidence="2">The sequence shown here is derived from an EMBL/GenBank/DDBJ whole genome shotgun (WGS) entry which is preliminary data.</text>
</comment>
<feature type="region of interest" description="Disordered" evidence="1">
    <location>
        <begin position="74"/>
        <end position="103"/>
    </location>
</feature>
<dbReference type="AlphaFoldDB" id="A0A843UQZ0"/>
<proteinExistence type="predicted"/>
<dbReference type="Proteomes" id="UP000652761">
    <property type="component" value="Unassembled WGS sequence"/>
</dbReference>